<proteinExistence type="predicted"/>
<dbReference type="InterPro" id="IPR016166">
    <property type="entry name" value="FAD-bd_PCMH"/>
</dbReference>
<dbReference type="EMBL" id="JACCEW010000002">
    <property type="protein sequence ID" value="NYT37101.1"/>
    <property type="molecule type" value="Genomic_DNA"/>
</dbReference>
<dbReference type="EC" id="1.1.99.14" evidence="4"/>
<dbReference type="InterPro" id="IPR006094">
    <property type="entry name" value="Oxid_FAD_bind_N"/>
</dbReference>
<dbReference type="Proteomes" id="UP000580517">
    <property type="component" value="Unassembled WGS sequence"/>
</dbReference>
<feature type="domain" description="FAD-binding PCMH-type" evidence="3">
    <location>
        <begin position="1"/>
        <end position="175"/>
    </location>
</feature>
<dbReference type="GO" id="GO:0019154">
    <property type="term" value="F:glycolate dehydrogenase activity"/>
    <property type="evidence" value="ECO:0007669"/>
    <property type="project" value="UniProtKB-EC"/>
</dbReference>
<dbReference type="InterPro" id="IPR016164">
    <property type="entry name" value="FAD-linked_Oxase-like_C"/>
</dbReference>
<name>A0A853FF14_9BURK</name>
<dbReference type="OrthoDB" id="9811557at2"/>
<dbReference type="Pfam" id="PF01565">
    <property type="entry name" value="FAD_binding_4"/>
    <property type="match status" value="1"/>
</dbReference>
<dbReference type="InterPro" id="IPR036318">
    <property type="entry name" value="FAD-bd_PCMH-like_sf"/>
</dbReference>
<keyword evidence="4" id="KW-0560">Oxidoreductase</keyword>
<gene>
    <name evidence="4" type="primary">glcE</name>
    <name evidence="4" type="ORF">H0A68_09470</name>
</gene>
<dbReference type="AlphaFoldDB" id="A0A853FF14"/>
<dbReference type="NCBIfam" id="NF008439">
    <property type="entry name" value="PRK11282.1"/>
    <property type="match status" value="1"/>
</dbReference>
<sequence length="396" mass="42342">MEYMLSELCEHVMTAHGAERPVYIRGGGTRDFYGEPCPADPEGPAVLDMSGYKGIVNYQPSELVITARAGTTLEEIEAVLHAEGQMLAFEPPRFGAGSTLGGAVASGLSGPRRVAAGPLRDFVQGAKLLEASGEVLSFGGEVMKNVAGFDISRLLAGSMGIFGALTEVSLKVLPLPQGEQTQVLEVDQAQALDLFNQWRSQPLPISASCWLGQADLASIVSPDAERDTANGDAPSFQRQGCLLLRLSGSDPAVAAAARKIGGTVLAAPQAATFWTALRDQTLPFFGHRPLWRIAVPPRTPALDFGHTMLEWNGGLRWVAGPAKLAAQPGNGPRDGGLRDAVARHHGHATLYRYEERPAGVTVFHPLAPALRNITRRLKQELDPVGIFNPGRLYPDF</sequence>
<organism evidence="4 5">
    <name type="scientific">Allopusillimonas soli</name>
    <dbReference type="NCBI Taxonomy" id="659016"/>
    <lineage>
        <taxon>Bacteria</taxon>
        <taxon>Pseudomonadati</taxon>
        <taxon>Pseudomonadota</taxon>
        <taxon>Betaproteobacteria</taxon>
        <taxon>Burkholderiales</taxon>
        <taxon>Alcaligenaceae</taxon>
        <taxon>Allopusillimonas</taxon>
    </lineage>
</organism>
<evidence type="ECO:0000256" key="1">
    <source>
        <dbReference type="ARBA" id="ARBA00022630"/>
    </source>
</evidence>
<dbReference type="SUPFAM" id="SSF56176">
    <property type="entry name" value="FAD-binding/transporter-associated domain-like"/>
    <property type="match status" value="1"/>
</dbReference>
<protein>
    <submittedName>
        <fullName evidence="4">Glycolate oxidase subunit GlcE</fullName>
        <ecNumber evidence="4">1.1.99.14</ecNumber>
    </submittedName>
</protein>
<evidence type="ECO:0000313" key="4">
    <source>
        <dbReference type="EMBL" id="NYT37101.1"/>
    </source>
</evidence>
<dbReference type="PROSITE" id="PS51387">
    <property type="entry name" value="FAD_PCMH"/>
    <property type="match status" value="1"/>
</dbReference>
<comment type="caution">
    <text evidence="4">The sequence shown here is derived from an EMBL/GenBank/DDBJ whole genome shotgun (WGS) entry which is preliminary data.</text>
</comment>
<dbReference type="Gene3D" id="3.30.465.10">
    <property type="match status" value="1"/>
</dbReference>
<keyword evidence="5" id="KW-1185">Reference proteome</keyword>
<evidence type="ECO:0000259" key="3">
    <source>
        <dbReference type="PROSITE" id="PS51387"/>
    </source>
</evidence>
<dbReference type="PANTHER" id="PTHR11748">
    <property type="entry name" value="D-LACTATE DEHYDROGENASE"/>
    <property type="match status" value="1"/>
</dbReference>
<keyword evidence="2" id="KW-0274">FAD</keyword>
<keyword evidence="1" id="KW-0285">Flavoprotein</keyword>
<evidence type="ECO:0000256" key="2">
    <source>
        <dbReference type="ARBA" id="ARBA00022827"/>
    </source>
</evidence>
<dbReference type="SUPFAM" id="SSF55103">
    <property type="entry name" value="FAD-linked oxidases, C-terminal domain"/>
    <property type="match status" value="1"/>
</dbReference>
<dbReference type="RefSeq" id="WP_129969003.1">
    <property type="nucleotide sequence ID" value="NZ_JACCEW010000002.1"/>
</dbReference>
<dbReference type="InterPro" id="IPR016169">
    <property type="entry name" value="FAD-bd_PCMH_sub2"/>
</dbReference>
<reference evidence="4 5" key="1">
    <citation type="submission" date="2020-07" db="EMBL/GenBank/DDBJ databases">
        <title>Taxonomic revisions and descriptions of new bacterial species based on genomic comparisons in the high-G+C-content subgroup of the family Alcaligenaceae.</title>
        <authorList>
            <person name="Szabo A."/>
            <person name="Felfoldi T."/>
        </authorList>
    </citation>
    <scope>NUCLEOTIDE SEQUENCE [LARGE SCALE GENOMIC DNA]</scope>
    <source>
        <strain evidence="4 5">DSM 25264</strain>
    </source>
</reference>
<dbReference type="GO" id="GO:0071949">
    <property type="term" value="F:FAD binding"/>
    <property type="evidence" value="ECO:0007669"/>
    <property type="project" value="InterPro"/>
</dbReference>
<evidence type="ECO:0000313" key="5">
    <source>
        <dbReference type="Proteomes" id="UP000580517"/>
    </source>
</evidence>
<accession>A0A853FF14</accession>
<dbReference type="PANTHER" id="PTHR11748:SF103">
    <property type="entry name" value="GLYCOLATE OXIDASE SUBUNIT GLCE"/>
    <property type="match status" value="1"/>
</dbReference>